<sequence>MYVVKSIKKRRKGNEMRFFPKRQSVEKSNPSFENENLVFKKEST</sequence>
<dbReference type="STRING" id="203275.BFO_1696"/>
<reference evidence="2" key="1">
    <citation type="submission" date="2011-12" db="EMBL/GenBank/DDBJ databases">
        <title>Complete sequence of Tannerella forsythia ATCC 43037.</title>
        <authorList>
            <person name="Dewhirst F."/>
            <person name="Tanner A."/>
            <person name="Izard J."/>
            <person name="Brinkac L."/>
            <person name="Durkin A.S."/>
            <person name="Hostetler J."/>
            <person name="Shetty J."/>
            <person name="Torralba M."/>
            <person name="Gill S."/>
            <person name="Nelson K."/>
        </authorList>
    </citation>
    <scope>NUCLEOTIDE SEQUENCE [LARGE SCALE GENOMIC DNA]</scope>
    <source>
        <strain evidence="2">ATCC 43037 / JCM 10827 / CCUG 33226 / KCTC 5666 / FDC 338</strain>
    </source>
</reference>
<dbReference type="KEGG" id="tfo:BFO_1696"/>
<evidence type="ECO:0000313" key="2">
    <source>
        <dbReference type="Proteomes" id="UP000005436"/>
    </source>
</evidence>
<accession>G8UMQ1</accession>
<organism evidence="1 2">
    <name type="scientific">Tannerella forsythia (strain ATCC 43037 / JCM 10827 / CCUG 21028 A / KCTC 5666 / FDC 338)</name>
    <name type="common">Bacteroides forsythus</name>
    <dbReference type="NCBI Taxonomy" id="203275"/>
    <lineage>
        <taxon>Bacteria</taxon>
        <taxon>Pseudomonadati</taxon>
        <taxon>Bacteroidota</taxon>
        <taxon>Bacteroidia</taxon>
        <taxon>Bacteroidales</taxon>
        <taxon>Tannerellaceae</taxon>
        <taxon>Tannerella</taxon>
    </lineage>
</organism>
<protein>
    <submittedName>
        <fullName evidence="1">Uncharacterized protein</fullName>
    </submittedName>
</protein>
<dbReference type="AlphaFoldDB" id="G8UMQ1"/>
<dbReference type="HOGENOM" id="CLU_3223130_0_0_10"/>
<gene>
    <name evidence="1" type="ordered locus">BFO_1696</name>
</gene>
<name>G8UMQ1_TANFA</name>
<dbReference type="Proteomes" id="UP000005436">
    <property type="component" value="Chromosome"/>
</dbReference>
<proteinExistence type="predicted"/>
<evidence type="ECO:0000313" key="1">
    <source>
        <dbReference type="EMBL" id="AEW20128.1"/>
    </source>
</evidence>
<dbReference type="EMBL" id="CP003191">
    <property type="protein sequence ID" value="AEW20128.1"/>
    <property type="molecule type" value="Genomic_DNA"/>
</dbReference>
<dbReference type="PATRIC" id="fig|203275.8.peg.1540"/>
<keyword evidence="2" id="KW-1185">Reference proteome</keyword>